<evidence type="ECO:0000313" key="5">
    <source>
        <dbReference type="Proteomes" id="UP001595812"/>
    </source>
</evidence>
<feature type="signal peptide" evidence="2">
    <location>
        <begin position="1"/>
        <end position="19"/>
    </location>
</feature>
<feature type="domain" description="Secretion system C-terminal sorting" evidence="3">
    <location>
        <begin position="262"/>
        <end position="327"/>
    </location>
</feature>
<keyword evidence="1 2" id="KW-0732">Signal</keyword>
<organism evidence="4 5">
    <name type="scientific">Winogradskyella maritima</name>
    <dbReference type="NCBI Taxonomy" id="1517766"/>
    <lineage>
        <taxon>Bacteria</taxon>
        <taxon>Pseudomonadati</taxon>
        <taxon>Bacteroidota</taxon>
        <taxon>Flavobacteriia</taxon>
        <taxon>Flavobacteriales</taxon>
        <taxon>Flavobacteriaceae</taxon>
        <taxon>Winogradskyella</taxon>
    </lineage>
</organism>
<dbReference type="InterPro" id="IPR014756">
    <property type="entry name" value="Ig_E-set"/>
</dbReference>
<dbReference type="RefSeq" id="WP_386096277.1">
    <property type="nucleotide sequence ID" value="NZ_JBHSAT010000004.1"/>
</dbReference>
<evidence type="ECO:0000256" key="1">
    <source>
        <dbReference type="ARBA" id="ARBA00022729"/>
    </source>
</evidence>
<dbReference type="Pfam" id="PF18962">
    <property type="entry name" value="Por_Secre_tail"/>
    <property type="match status" value="1"/>
</dbReference>
<comment type="caution">
    <text evidence="4">The sequence shown here is derived from an EMBL/GenBank/DDBJ whole genome shotgun (WGS) entry which is preliminary data.</text>
</comment>
<dbReference type="Gene3D" id="2.60.40.10">
    <property type="entry name" value="Immunoglobulins"/>
    <property type="match status" value="2"/>
</dbReference>
<feature type="chain" id="PRO_5046163048" evidence="2">
    <location>
        <begin position="20"/>
        <end position="330"/>
    </location>
</feature>
<dbReference type="InterPro" id="IPR026444">
    <property type="entry name" value="Secre_tail"/>
</dbReference>
<dbReference type="EMBL" id="JBHSAT010000004">
    <property type="protein sequence ID" value="MFC3875874.1"/>
    <property type="molecule type" value="Genomic_DNA"/>
</dbReference>
<proteinExistence type="predicted"/>
<dbReference type="InterPro" id="IPR013783">
    <property type="entry name" value="Ig-like_fold"/>
</dbReference>
<evidence type="ECO:0000259" key="3">
    <source>
        <dbReference type="Pfam" id="PF18962"/>
    </source>
</evidence>
<reference evidence="5" key="1">
    <citation type="journal article" date="2019" name="Int. J. Syst. Evol. Microbiol.">
        <title>The Global Catalogue of Microorganisms (GCM) 10K type strain sequencing project: providing services to taxonomists for standard genome sequencing and annotation.</title>
        <authorList>
            <consortium name="The Broad Institute Genomics Platform"/>
            <consortium name="The Broad Institute Genome Sequencing Center for Infectious Disease"/>
            <person name="Wu L."/>
            <person name="Ma J."/>
        </authorList>
    </citation>
    <scope>NUCLEOTIDE SEQUENCE [LARGE SCALE GENOMIC DNA]</scope>
    <source>
        <strain evidence="5">CECT 8979</strain>
    </source>
</reference>
<evidence type="ECO:0000313" key="4">
    <source>
        <dbReference type="EMBL" id="MFC3875874.1"/>
    </source>
</evidence>
<evidence type="ECO:0000256" key="2">
    <source>
        <dbReference type="SAM" id="SignalP"/>
    </source>
</evidence>
<sequence>MKKITLLVALIICSVSLSAQQNVTFSVDMTPIAGTFTTVEVNATFNGFCGGCNPLTDQGGNIWEVTLPLNDGTYEYKFTINGGATYETHIAQDVCTVTNFGFTNRTLEVDGADIVLPTAPWEGCAEDLSNPGPHDITFEVDMSSYMPSFTTVYVVGEFNGFDGTANALTDQGSGIWSTTLSLDEKSWQYKFAVDNYTDDEQFAQGDPNTASSNGPCAAGICTNRYIQLSENLTVSSVWENSAQTVLDIEGFVLSESISVSSNPATANWELKTNSMLIQNIELYDILGKKVQTLAPNDTEVSIDATQLKAGIYLAKVSTDLGSKTLKLVKQ</sequence>
<dbReference type="CDD" id="cd02859">
    <property type="entry name" value="E_set_AMPKbeta_like_N"/>
    <property type="match status" value="1"/>
</dbReference>
<name>A0ABV8AEM0_9FLAO</name>
<dbReference type="Proteomes" id="UP001595812">
    <property type="component" value="Unassembled WGS sequence"/>
</dbReference>
<keyword evidence="5" id="KW-1185">Reference proteome</keyword>
<protein>
    <submittedName>
        <fullName evidence="4">T9SS type A sorting domain-containing protein</fullName>
    </submittedName>
</protein>
<accession>A0ABV8AEM0</accession>
<gene>
    <name evidence="4" type="ORF">ACFOSX_01405</name>
</gene>
<dbReference type="SUPFAM" id="SSF81296">
    <property type="entry name" value="E set domains"/>
    <property type="match status" value="2"/>
</dbReference>
<dbReference type="NCBIfam" id="TIGR04183">
    <property type="entry name" value="Por_Secre_tail"/>
    <property type="match status" value="1"/>
</dbReference>